<dbReference type="HOGENOM" id="CLU_051316_0_0_6"/>
<dbReference type="Proteomes" id="UP000026913">
    <property type="component" value="Plasmid unnamed"/>
</dbReference>
<keyword evidence="2" id="KW-0547">Nucleotide-binding</keyword>
<dbReference type="InterPro" id="IPR011704">
    <property type="entry name" value="ATPase_dyneun-rel_AAA"/>
</dbReference>
<dbReference type="GO" id="GO:0016887">
    <property type="term" value="F:ATP hydrolysis activity"/>
    <property type="evidence" value="ECO:0007669"/>
    <property type="project" value="InterPro"/>
</dbReference>
<proteinExistence type="inferred from homology"/>
<dbReference type="Pfam" id="PF08406">
    <property type="entry name" value="CbbQ_C"/>
    <property type="match status" value="1"/>
</dbReference>
<dbReference type="GO" id="GO:0005524">
    <property type="term" value="F:ATP binding"/>
    <property type="evidence" value="ECO:0007669"/>
    <property type="project" value="UniProtKB-KW"/>
</dbReference>
<accession>A0A024EN12</accession>
<evidence type="ECO:0000256" key="1">
    <source>
        <dbReference type="ARBA" id="ARBA00009417"/>
    </source>
</evidence>
<dbReference type="InterPro" id="IPR003593">
    <property type="entry name" value="AAA+_ATPase"/>
</dbReference>
<dbReference type="InterPro" id="IPR013615">
    <property type="entry name" value="CbbQ_C"/>
</dbReference>
<dbReference type="InterPro" id="IPR050764">
    <property type="entry name" value="CbbQ/NirQ/NorQ/GpvN"/>
</dbReference>
<comment type="similarity">
    <text evidence="1">Belongs to the CbbQ/NirQ/NorQ/GpvN family.</text>
</comment>
<dbReference type="AlphaFoldDB" id="A0A024EN12"/>
<dbReference type="PANTHER" id="PTHR42759:SF6">
    <property type="entry name" value="REGULATORY PROTEIN-RELATED"/>
    <property type="match status" value="1"/>
</dbReference>
<geneLocation type="plasmid" evidence="6"/>
<dbReference type="EMBL" id="CP005961">
    <property type="protein sequence ID" value="AHZ73708.1"/>
    <property type="molecule type" value="Genomic_DNA"/>
</dbReference>
<evidence type="ECO:0000256" key="3">
    <source>
        <dbReference type="ARBA" id="ARBA00022840"/>
    </source>
</evidence>
<evidence type="ECO:0000256" key="2">
    <source>
        <dbReference type="ARBA" id="ARBA00022741"/>
    </source>
</evidence>
<feature type="domain" description="AAA+ ATPase" evidence="4">
    <location>
        <begin position="61"/>
        <end position="192"/>
    </location>
</feature>
<evidence type="ECO:0000259" key="4">
    <source>
        <dbReference type="SMART" id="SM00382"/>
    </source>
</evidence>
<dbReference type="Pfam" id="PF07728">
    <property type="entry name" value="AAA_5"/>
    <property type="match status" value="1"/>
</dbReference>
<sequence>MKLQSIIPLSSFGIQGPQGDVKAPGFAPDHELMGIVPSVNPHYLFRPELRLPVMNFLVNPGGDALGLVGPTGAGKTSIVAQVAARLNWPFRTIDAHSRMEIPELVGQMGLDCDPVTGDQRTVFRYGPLALAMKEGAIFLLNEADVLDPSVFAGLNAVLEGGYLVLADNGGEIIHAHPNFRFCITGNTRGQGDETGLYNGTLSQNLASWDRIRLLEVPYIDKASEMAILQSTMPTVDISILETMVDIANQVRKQFVGNPEMDLQPGEQGITVTFSTRTLLRWARLGITYSKAANANSGSFPFASPLAQALRESLSNRADKAMRLVLHTIAKDKFGSAWGADPVVS</sequence>
<keyword evidence="5" id="KW-0614">Plasmid</keyword>
<evidence type="ECO:0000313" key="6">
    <source>
        <dbReference type="Proteomes" id="UP000026913"/>
    </source>
</evidence>
<organism evidence="5 6">
    <name type="scientific">Pseudomonas mandelii JR-1</name>
    <dbReference type="NCBI Taxonomy" id="1147786"/>
    <lineage>
        <taxon>Bacteria</taxon>
        <taxon>Pseudomonadati</taxon>
        <taxon>Pseudomonadota</taxon>
        <taxon>Gammaproteobacteria</taxon>
        <taxon>Pseudomonadales</taxon>
        <taxon>Pseudomonadaceae</taxon>
        <taxon>Pseudomonas</taxon>
    </lineage>
</organism>
<dbReference type="RefSeq" id="WP_010466597.1">
    <property type="nucleotide sequence ID" value="NZ_CP005961.1"/>
</dbReference>
<evidence type="ECO:0000313" key="5">
    <source>
        <dbReference type="EMBL" id="AHZ73708.1"/>
    </source>
</evidence>
<gene>
    <name evidence="5" type="ORF">OU5_P0456</name>
</gene>
<dbReference type="SMART" id="SM00382">
    <property type="entry name" value="AAA"/>
    <property type="match status" value="1"/>
</dbReference>
<dbReference type="PANTHER" id="PTHR42759">
    <property type="entry name" value="MOXR FAMILY PROTEIN"/>
    <property type="match status" value="1"/>
</dbReference>
<dbReference type="KEGG" id="pman:OU5_P0456"/>
<name>A0A024EN12_9PSED</name>
<keyword evidence="3" id="KW-0067">ATP-binding</keyword>
<dbReference type="SUPFAM" id="SSF52540">
    <property type="entry name" value="P-loop containing nucleoside triphosphate hydrolases"/>
    <property type="match status" value="1"/>
</dbReference>
<protein>
    <recommendedName>
        <fullName evidence="4">AAA+ ATPase domain-containing protein</fullName>
    </recommendedName>
</protein>
<dbReference type="OrthoDB" id="9808317at2"/>
<dbReference type="Gene3D" id="3.40.50.300">
    <property type="entry name" value="P-loop containing nucleotide triphosphate hydrolases"/>
    <property type="match status" value="1"/>
</dbReference>
<reference evidence="5 6" key="1">
    <citation type="journal article" date="2012" name="J. Bacteriol.">
        <title>Genome sequence of cold-adapted Pseudomonas mandelii strain JR-1.</title>
        <authorList>
            <person name="Jang S.H."/>
            <person name="Kim J."/>
            <person name="Kim J."/>
            <person name="Hong S."/>
            <person name="Lee C."/>
        </authorList>
    </citation>
    <scope>NUCLEOTIDE SEQUENCE [LARGE SCALE GENOMIC DNA]</scope>
    <source>
        <strain evidence="5 6">JR-1</strain>
        <plasmid evidence="6">Plasmid</plasmid>
    </source>
</reference>
<dbReference type="InterPro" id="IPR027417">
    <property type="entry name" value="P-loop_NTPase"/>
</dbReference>